<dbReference type="Pfam" id="PF20237">
    <property type="entry name" value="DUF6594"/>
    <property type="match status" value="1"/>
</dbReference>
<protein>
    <recommendedName>
        <fullName evidence="3">DUF6594 domain-containing protein</fullName>
    </recommendedName>
</protein>
<dbReference type="STRING" id="1325734.A0A428NYU8"/>
<dbReference type="Proteomes" id="UP000288168">
    <property type="component" value="Unassembled WGS sequence"/>
</dbReference>
<keyword evidence="5" id="KW-1185">Reference proteome</keyword>
<name>A0A428NYU8_9HYPO</name>
<dbReference type="AlphaFoldDB" id="A0A428NYU8"/>
<evidence type="ECO:0000256" key="1">
    <source>
        <dbReference type="SAM" id="MobiDB-lite"/>
    </source>
</evidence>
<reference evidence="4 5" key="1">
    <citation type="submission" date="2017-06" db="EMBL/GenBank/DDBJ databases">
        <title>Comparative genomic analysis of Ambrosia Fusariam Clade fungi.</title>
        <authorList>
            <person name="Stajich J.E."/>
            <person name="Carrillo J."/>
            <person name="Kijimoto T."/>
            <person name="Eskalen A."/>
            <person name="O'Donnell K."/>
            <person name="Kasson M."/>
        </authorList>
    </citation>
    <scope>NUCLEOTIDE SEQUENCE [LARGE SCALE GENOMIC DNA]</scope>
    <source>
        <strain evidence="4 5">NRRL62584</strain>
    </source>
</reference>
<dbReference type="EMBL" id="NKCI01000251">
    <property type="protein sequence ID" value="RSL45891.1"/>
    <property type="molecule type" value="Genomic_DNA"/>
</dbReference>
<feature type="compositionally biased region" description="Polar residues" evidence="1">
    <location>
        <begin position="7"/>
        <end position="20"/>
    </location>
</feature>
<gene>
    <name evidence="4" type="ORF">CEP54_014078</name>
</gene>
<feature type="transmembrane region" description="Helical" evidence="2">
    <location>
        <begin position="289"/>
        <end position="307"/>
    </location>
</feature>
<organism evidence="4 5">
    <name type="scientific">Fusarium duplospermum</name>
    <dbReference type="NCBI Taxonomy" id="1325734"/>
    <lineage>
        <taxon>Eukaryota</taxon>
        <taxon>Fungi</taxon>
        <taxon>Dikarya</taxon>
        <taxon>Ascomycota</taxon>
        <taxon>Pezizomycotina</taxon>
        <taxon>Sordariomycetes</taxon>
        <taxon>Hypocreomycetidae</taxon>
        <taxon>Hypocreales</taxon>
        <taxon>Nectriaceae</taxon>
        <taxon>Fusarium</taxon>
        <taxon>Fusarium solani species complex</taxon>
    </lineage>
</organism>
<dbReference type="PANTHER" id="PTHR34502:SF5">
    <property type="entry name" value="DUF6594 DOMAIN-CONTAINING PROTEIN"/>
    <property type="match status" value="1"/>
</dbReference>
<accession>A0A428NYU8</accession>
<dbReference type="PANTHER" id="PTHR34502">
    <property type="entry name" value="DUF6594 DOMAIN-CONTAINING PROTEIN-RELATED"/>
    <property type="match status" value="1"/>
</dbReference>
<evidence type="ECO:0000313" key="5">
    <source>
        <dbReference type="Proteomes" id="UP000288168"/>
    </source>
</evidence>
<keyword evidence="2" id="KW-0812">Transmembrane</keyword>
<evidence type="ECO:0000259" key="3">
    <source>
        <dbReference type="Pfam" id="PF20237"/>
    </source>
</evidence>
<keyword evidence="2" id="KW-1133">Transmembrane helix</keyword>
<feature type="transmembrane region" description="Helical" evidence="2">
    <location>
        <begin position="264"/>
        <end position="283"/>
    </location>
</feature>
<evidence type="ECO:0000313" key="4">
    <source>
        <dbReference type="EMBL" id="RSL45891.1"/>
    </source>
</evidence>
<feature type="transmembrane region" description="Helical" evidence="2">
    <location>
        <begin position="238"/>
        <end position="257"/>
    </location>
</feature>
<feature type="region of interest" description="Disordered" evidence="1">
    <location>
        <begin position="1"/>
        <end position="25"/>
    </location>
</feature>
<sequence>MPLVDMNQHQDAGNGQQVSPADSGYPKLAKLMGDSPETAIFRRFRQLNMLHLLRLQAELHSLEDELLEVVQEDQQSEDPDRKDYSRNFFLLKRCAEQGKDFEQYELLQQIGEKLNEYNTAVSAAGAVEGLSSPEKRPLEFIRLWLKGAGGGEHFPLGTESTIWEMGSRDEYVSVAPTASSDRISALVRGMLLDIYHFFAESFKKVQRKFNKTALPSTTAAPRIREYDDGKLQAISDGITAALASLLPTLMILVLYFVKRMLVRIGLVIVFTTIFSVVMSFYPGAKKGEVFAAVAAFAAVEVVFIGTTG</sequence>
<dbReference type="InterPro" id="IPR046529">
    <property type="entry name" value="DUF6594"/>
</dbReference>
<dbReference type="OrthoDB" id="5342093at2759"/>
<feature type="domain" description="DUF6594" evidence="3">
    <location>
        <begin position="25"/>
        <end position="301"/>
    </location>
</feature>
<keyword evidence="2" id="KW-0472">Membrane</keyword>
<proteinExistence type="predicted"/>
<evidence type="ECO:0000256" key="2">
    <source>
        <dbReference type="SAM" id="Phobius"/>
    </source>
</evidence>
<comment type="caution">
    <text evidence="4">The sequence shown here is derived from an EMBL/GenBank/DDBJ whole genome shotgun (WGS) entry which is preliminary data.</text>
</comment>